<dbReference type="GO" id="GO:0016787">
    <property type="term" value="F:hydrolase activity"/>
    <property type="evidence" value="ECO:0007669"/>
    <property type="project" value="UniProtKB-KW"/>
</dbReference>
<comment type="function">
    <text evidence="6">Toxic component of a toxin-antitoxin (TA) system. An RNase.</text>
</comment>
<comment type="caution">
    <text evidence="8">The sequence shown here is derived from an EMBL/GenBank/DDBJ whole genome shotgun (WGS) entry which is preliminary data.</text>
</comment>
<feature type="domain" description="PIN" evidence="7">
    <location>
        <begin position="2"/>
        <end position="118"/>
    </location>
</feature>
<dbReference type="AlphaFoldDB" id="A0A1E3X701"/>
<evidence type="ECO:0000256" key="4">
    <source>
        <dbReference type="ARBA" id="ARBA00022801"/>
    </source>
</evidence>
<dbReference type="EMBL" id="MAYW01000121">
    <property type="protein sequence ID" value="ODS31391.1"/>
    <property type="molecule type" value="Genomic_DNA"/>
</dbReference>
<dbReference type="HAMAP" id="MF_00265">
    <property type="entry name" value="VapC_Nob1"/>
    <property type="match status" value="1"/>
</dbReference>
<dbReference type="Gene3D" id="3.40.50.1010">
    <property type="entry name" value="5'-nuclease"/>
    <property type="match status" value="1"/>
</dbReference>
<dbReference type="PANTHER" id="PTHR42740:SF1">
    <property type="entry name" value="RIBONUCLEASE VAPC3"/>
    <property type="match status" value="1"/>
</dbReference>
<evidence type="ECO:0000256" key="3">
    <source>
        <dbReference type="ARBA" id="ARBA00022723"/>
    </source>
</evidence>
<evidence type="ECO:0000256" key="1">
    <source>
        <dbReference type="ARBA" id="ARBA00022649"/>
    </source>
</evidence>
<dbReference type="InterPro" id="IPR029060">
    <property type="entry name" value="PIN-like_dom_sf"/>
</dbReference>
<reference evidence="8 9" key="1">
    <citation type="submission" date="2016-07" db="EMBL/GenBank/DDBJ databases">
        <title>Draft genome of Scalindua rubra, obtained from a brine-seawater interface in the Red Sea, sheds light on salt adaptation in anammox bacteria.</title>
        <authorList>
            <person name="Speth D.R."/>
            <person name="Lagkouvardos I."/>
            <person name="Wang Y."/>
            <person name="Qian P.-Y."/>
            <person name="Dutilh B.E."/>
            <person name="Jetten M.S."/>
        </authorList>
    </citation>
    <scope>NUCLEOTIDE SEQUENCE [LARGE SCALE GENOMIC DNA]</scope>
    <source>
        <strain evidence="8">BSI-1</strain>
    </source>
</reference>
<evidence type="ECO:0000313" key="8">
    <source>
        <dbReference type="EMBL" id="ODS31391.1"/>
    </source>
</evidence>
<evidence type="ECO:0000256" key="6">
    <source>
        <dbReference type="HAMAP-Rule" id="MF_00265"/>
    </source>
</evidence>
<accession>A0A1E3X701</accession>
<dbReference type="Pfam" id="PF01850">
    <property type="entry name" value="PIN"/>
    <property type="match status" value="1"/>
</dbReference>
<feature type="binding site" evidence="6">
    <location>
        <position position="5"/>
    </location>
    <ligand>
        <name>Mg(2+)</name>
        <dbReference type="ChEBI" id="CHEBI:18420"/>
    </ligand>
</feature>
<feature type="binding site" evidence="6">
    <location>
        <position position="96"/>
    </location>
    <ligand>
        <name>Mg(2+)</name>
        <dbReference type="ChEBI" id="CHEBI:18420"/>
    </ligand>
</feature>
<dbReference type="InterPro" id="IPR051749">
    <property type="entry name" value="PINc/VapC_TA_RNase"/>
</dbReference>
<keyword evidence="5 6" id="KW-0460">Magnesium</keyword>
<dbReference type="InterPro" id="IPR022907">
    <property type="entry name" value="VapC_family"/>
</dbReference>
<keyword evidence="2 6" id="KW-0540">Nuclease</keyword>
<protein>
    <recommendedName>
        <fullName evidence="6">Ribonuclease VapC</fullName>
        <shortName evidence="6">RNase VapC</shortName>
        <ecNumber evidence="6">3.1.-.-</ecNumber>
    </recommendedName>
    <alternativeName>
        <fullName evidence="6">Toxin VapC</fullName>
    </alternativeName>
</protein>
<dbReference type="GO" id="GO:0090729">
    <property type="term" value="F:toxin activity"/>
    <property type="evidence" value="ECO:0007669"/>
    <property type="project" value="UniProtKB-KW"/>
</dbReference>
<evidence type="ECO:0000256" key="2">
    <source>
        <dbReference type="ARBA" id="ARBA00022722"/>
    </source>
</evidence>
<keyword evidence="4 6" id="KW-0378">Hydrolase</keyword>
<dbReference type="InterPro" id="IPR002716">
    <property type="entry name" value="PIN_dom"/>
</dbReference>
<evidence type="ECO:0000256" key="5">
    <source>
        <dbReference type="ARBA" id="ARBA00022842"/>
    </source>
</evidence>
<evidence type="ECO:0000313" key="9">
    <source>
        <dbReference type="Proteomes" id="UP000094056"/>
    </source>
</evidence>
<dbReference type="SUPFAM" id="SSF88723">
    <property type="entry name" value="PIN domain-like"/>
    <property type="match status" value="1"/>
</dbReference>
<keyword evidence="3 6" id="KW-0479">Metal-binding</keyword>
<comment type="cofactor">
    <cofactor evidence="6">
        <name>Mg(2+)</name>
        <dbReference type="ChEBI" id="CHEBI:18420"/>
    </cofactor>
</comment>
<keyword evidence="1 6" id="KW-1277">Toxin-antitoxin system</keyword>
<dbReference type="CDD" id="cd18763">
    <property type="entry name" value="PIN_MtVapC3-like"/>
    <property type="match status" value="1"/>
</dbReference>
<sequence>MILVDTSVWIDFFASKPFPHVGLLEKLILNDEDICICGIVITEVLQGIKNDKEFNKTKKLLECLVFLPMSYATFIKSAQLYRTLRKKGITIKRAMDCLIATVAIENDILILHNDNDFLLIESQSKLKNV</sequence>
<dbReference type="Proteomes" id="UP000094056">
    <property type="component" value="Unassembled WGS sequence"/>
</dbReference>
<name>A0A1E3X701_9BACT</name>
<dbReference type="GO" id="GO:0004540">
    <property type="term" value="F:RNA nuclease activity"/>
    <property type="evidence" value="ECO:0007669"/>
    <property type="project" value="InterPro"/>
</dbReference>
<dbReference type="GO" id="GO:0000287">
    <property type="term" value="F:magnesium ion binding"/>
    <property type="evidence" value="ECO:0007669"/>
    <property type="project" value="UniProtKB-UniRule"/>
</dbReference>
<dbReference type="EC" id="3.1.-.-" evidence="6"/>
<gene>
    <name evidence="6" type="primary">vapC</name>
    <name evidence="8" type="ORF">SCARUB_03489</name>
</gene>
<organism evidence="8 9">
    <name type="scientific">Candidatus Scalindua rubra</name>
    <dbReference type="NCBI Taxonomy" id="1872076"/>
    <lineage>
        <taxon>Bacteria</taxon>
        <taxon>Pseudomonadati</taxon>
        <taxon>Planctomycetota</taxon>
        <taxon>Candidatus Brocadiia</taxon>
        <taxon>Candidatus Brocadiales</taxon>
        <taxon>Candidatus Scalinduaceae</taxon>
        <taxon>Candidatus Scalindua</taxon>
    </lineage>
</organism>
<keyword evidence="6" id="KW-0800">Toxin</keyword>
<dbReference type="PANTHER" id="PTHR42740">
    <property type="entry name" value="RIBONUCLEASE VAPC3"/>
    <property type="match status" value="1"/>
</dbReference>
<evidence type="ECO:0000259" key="7">
    <source>
        <dbReference type="Pfam" id="PF01850"/>
    </source>
</evidence>
<proteinExistence type="inferred from homology"/>
<comment type="similarity">
    <text evidence="6">Belongs to the PINc/VapC protein family.</text>
</comment>